<dbReference type="AlphaFoldDB" id="X6MMG6"/>
<dbReference type="EMBL" id="ASPP01019376">
    <property type="protein sequence ID" value="ETO15208.1"/>
    <property type="molecule type" value="Genomic_DNA"/>
</dbReference>
<evidence type="ECO:0000313" key="2">
    <source>
        <dbReference type="Proteomes" id="UP000023152"/>
    </source>
</evidence>
<protein>
    <submittedName>
        <fullName evidence="1">Uncharacterized protein</fullName>
    </submittedName>
</protein>
<proteinExistence type="predicted"/>
<dbReference type="Proteomes" id="UP000023152">
    <property type="component" value="Unassembled WGS sequence"/>
</dbReference>
<comment type="caution">
    <text evidence="1">The sequence shown here is derived from an EMBL/GenBank/DDBJ whole genome shotgun (WGS) entry which is preliminary data.</text>
</comment>
<sequence length="163" mass="19484">MLFFFNCKNFKRITPIYPLITYNSFLLIKYPKNELTYHICNSIIFASFFTDSCYKASIFFYYVSIIQINILIKLCTCFQLFELRFIDMTTRICILLEDKITTSKAFREWLTEEEMKKGIQLKVEEEKEKKKNEMGAIVKKETNKQQNKVKKDNDVEHCFITGK</sequence>
<keyword evidence="2" id="KW-1185">Reference proteome</keyword>
<gene>
    <name evidence="1" type="ORF">RFI_22157</name>
</gene>
<accession>X6MMG6</accession>
<name>X6MMG6_RETFI</name>
<reference evidence="1 2" key="1">
    <citation type="journal article" date="2013" name="Curr. Biol.">
        <title>The Genome of the Foraminiferan Reticulomyxa filosa.</title>
        <authorList>
            <person name="Glockner G."/>
            <person name="Hulsmann N."/>
            <person name="Schleicher M."/>
            <person name="Noegel A.A."/>
            <person name="Eichinger L."/>
            <person name="Gallinger C."/>
            <person name="Pawlowski J."/>
            <person name="Sierra R."/>
            <person name="Euteneuer U."/>
            <person name="Pillet L."/>
            <person name="Moustafa A."/>
            <person name="Platzer M."/>
            <person name="Groth M."/>
            <person name="Szafranski K."/>
            <person name="Schliwa M."/>
        </authorList>
    </citation>
    <scope>NUCLEOTIDE SEQUENCE [LARGE SCALE GENOMIC DNA]</scope>
</reference>
<evidence type="ECO:0000313" key="1">
    <source>
        <dbReference type="EMBL" id="ETO15208.1"/>
    </source>
</evidence>
<organism evidence="1 2">
    <name type="scientific">Reticulomyxa filosa</name>
    <dbReference type="NCBI Taxonomy" id="46433"/>
    <lineage>
        <taxon>Eukaryota</taxon>
        <taxon>Sar</taxon>
        <taxon>Rhizaria</taxon>
        <taxon>Retaria</taxon>
        <taxon>Foraminifera</taxon>
        <taxon>Monothalamids</taxon>
        <taxon>Reticulomyxidae</taxon>
        <taxon>Reticulomyxa</taxon>
    </lineage>
</organism>